<accession>A2DU59</accession>
<dbReference type="KEGG" id="tva:4774059"/>
<keyword evidence="2" id="KW-1185">Reference proteome</keyword>
<reference evidence="1" key="1">
    <citation type="submission" date="2006-10" db="EMBL/GenBank/DDBJ databases">
        <authorList>
            <person name="Amadeo P."/>
            <person name="Zhao Q."/>
            <person name="Wortman J."/>
            <person name="Fraser-Liggett C."/>
            <person name="Carlton J."/>
        </authorList>
    </citation>
    <scope>NUCLEOTIDE SEQUENCE</scope>
    <source>
        <strain evidence="1">G3</strain>
    </source>
</reference>
<reference evidence="1" key="2">
    <citation type="journal article" date="2007" name="Science">
        <title>Draft genome sequence of the sexually transmitted pathogen Trichomonas vaginalis.</title>
        <authorList>
            <person name="Carlton J.M."/>
            <person name="Hirt R.P."/>
            <person name="Silva J.C."/>
            <person name="Delcher A.L."/>
            <person name="Schatz M."/>
            <person name="Zhao Q."/>
            <person name="Wortman J.R."/>
            <person name="Bidwell S.L."/>
            <person name="Alsmark U.C.M."/>
            <person name="Besteiro S."/>
            <person name="Sicheritz-Ponten T."/>
            <person name="Noel C.J."/>
            <person name="Dacks J.B."/>
            <person name="Foster P.G."/>
            <person name="Simillion C."/>
            <person name="Van de Peer Y."/>
            <person name="Miranda-Saavedra D."/>
            <person name="Barton G.J."/>
            <person name="Westrop G.D."/>
            <person name="Mueller S."/>
            <person name="Dessi D."/>
            <person name="Fiori P.L."/>
            <person name="Ren Q."/>
            <person name="Paulsen I."/>
            <person name="Zhang H."/>
            <person name="Bastida-Corcuera F.D."/>
            <person name="Simoes-Barbosa A."/>
            <person name="Brown M.T."/>
            <person name="Hayes R.D."/>
            <person name="Mukherjee M."/>
            <person name="Okumura C.Y."/>
            <person name="Schneider R."/>
            <person name="Smith A.J."/>
            <person name="Vanacova S."/>
            <person name="Villalvazo M."/>
            <person name="Haas B.J."/>
            <person name="Pertea M."/>
            <person name="Feldblyum T.V."/>
            <person name="Utterback T.R."/>
            <person name="Shu C.L."/>
            <person name="Osoegawa K."/>
            <person name="de Jong P.J."/>
            <person name="Hrdy I."/>
            <person name="Horvathova L."/>
            <person name="Zubacova Z."/>
            <person name="Dolezal P."/>
            <person name="Malik S.B."/>
            <person name="Logsdon J.M. Jr."/>
            <person name="Henze K."/>
            <person name="Gupta A."/>
            <person name="Wang C.C."/>
            <person name="Dunne R.L."/>
            <person name="Upcroft J.A."/>
            <person name="Upcroft P."/>
            <person name="White O."/>
            <person name="Salzberg S.L."/>
            <person name="Tang P."/>
            <person name="Chiu C.-H."/>
            <person name="Lee Y.-S."/>
            <person name="Embley T.M."/>
            <person name="Coombs G.H."/>
            <person name="Mottram J.C."/>
            <person name="Tachezy J."/>
            <person name="Fraser-Liggett C.M."/>
            <person name="Johnson P.J."/>
        </authorList>
    </citation>
    <scope>NUCLEOTIDE SEQUENCE [LARGE SCALE GENOMIC DNA]</scope>
    <source>
        <strain evidence="1">G3</strain>
    </source>
</reference>
<dbReference type="InParanoid" id="A2DU59"/>
<sequence length="186" mass="21633">MNLSWSKHSVIQLQNDGRTIDMVDLSEMTPENQQFILNTQKQNQYSQRKSDTPHVWKDTVYRSAKRTYPQPFRQCLEPNRPNLQFSFVQTKPLTKTSQPIKARSASISTITSSRSLSSSFSFTRKPNVRRCSTCRPFEYDMAYILEPKNTEISEALSSRILNEEERKMLTIPPLSYLPPENLCNTF</sequence>
<evidence type="ECO:0000313" key="1">
    <source>
        <dbReference type="EMBL" id="EAY16052.1"/>
    </source>
</evidence>
<organism evidence="1 2">
    <name type="scientific">Trichomonas vaginalis (strain ATCC PRA-98 / G3)</name>
    <dbReference type="NCBI Taxonomy" id="412133"/>
    <lineage>
        <taxon>Eukaryota</taxon>
        <taxon>Metamonada</taxon>
        <taxon>Parabasalia</taxon>
        <taxon>Trichomonadida</taxon>
        <taxon>Trichomonadidae</taxon>
        <taxon>Trichomonas</taxon>
    </lineage>
</organism>
<dbReference type="VEuPathDB" id="TrichDB:TVAGG3_0438560"/>
<dbReference type="AlphaFoldDB" id="A2DU59"/>
<proteinExistence type="predicted"/>
<gene>
    <name evidence="1" type="ORF">TVAG_278180</name>
</gene>
<name>A2DU59_TRIV3</name>
<dbReference type="RefSeq" id="XP_001328275.1">
    <property type="nucleotide sequence ID" value="XM_001328240.1"/>
</dbReference>
<dbReference type="EMBL" id="DS113247">
    <property type="protein sequence ID" value="EAY16052.1"/>
    <property type="molecule type" value="Genomic_DNA"/>
</dbReference>
<evidence type="ECO:0000313" key="2">
    <source>
        <dbReference type="Proteomes" id="UP000001542"/>
    </source>
</evidence>
<protein>
    <submittedName>
        <fullName evidence="1">Uncharacterized protein</fullName>
    </submittedName>
</protein>
<dbReference type="Proteomes" id="UP000001542">
    <property type="component" value="Unassembled WGS sequence"/>
</dbReference>
<dbReference type="VEuPathDB" id="TrichDB:TVAG_278180"/>